<dbReference type="EMBL" id="CP001861">
    <property type="protein sequence ID" value="ADB63085.1"/>
    <property type="molecule type" value="Genomic_DNA"/>
</dbReference>
<evidence type="ECO:0000313" key="2">
    <source>
        <dbReference type="EMBL" id="ADB63085.1"/>
    </source>
</evidence>
<evidence type="ECO:0000313" key="3">
    <source>
        <dbReference type="Proteomes" id="UP000001903"/>
    </source>
</evidence>
<protein>
    <submittedName>
        <fullName evidence="2">Uncharacterized protein</fullName>
    </submittedName>
</protein>
<dbReference type="AlphaFoldDB" id="D2S138"/>
<keyword evidence="3" id="KW-1185">Reference proteome</keyword>
<accession>D2S138</accession>
<name>D2S138_HALTV</name>
<keyword evidence="1" id="KW-1133">Transmembrane helix</keyword>
<dbReference type="GeneID" id="8744894"/>
<keyword evidence="1" id="KW-0472">Membrane</keyword>
<reference evidence="2 3" key="1">
    <citation type="journal article" date="2010" name="Stand. Genomic Sci.">
        <title>Complete genome sequence of Haloterrigena turkmenica type strain (4k).</title>
        <authorList>
            <person name="Saunders E."/>
            <person name="Tindall B.J."/>
            <person name="Fahnrich R."/>
            <person name="Lapidus A."/>
            <person name="Copeland A."/>
            <person name="Del Rio T.G."/>
            <person name="Lucas S."/>
            <person name="Chen F."/>
            <person name="Tice H."/>
            <person name="Cheng J.F."/>
            <person name="Han C."/>
            <person name="Detter J.C."/>
            <person name="Bruce D."/>
            <person name="Goodwin L."/>
            <person name="Chain P."/>
            <person name="Pitluck S."/>
            <person name="Pati A."/>
            <person name="Ivanova N."/>
            <person name="Mavromatis K."/>
            <person name="Chen A."/>
            <person name="Palaniappan K."/>
            <person name="Land M."/>
            <person name="Hauser L."/>
            <person name="Chang Y.J."/>
            <person name="Jeffries C.D."/>
            <person name="Brettin T."/>
            <person name="Rohde M."/>
            <person name="Goker M."/>
            <person name="Bristow J."/>
            <person name="Eisen J.A."/>
            <person name="Markowitz V."/>
            <person name="Hugenholtz P."/>
            <person name="Klenk H.P."/>
            <person name="Kyrpides N.C."/>
        </authorList>
    </citation>
    <scope>NUCLEOTIDE SEQUENCE [LARGE SCALE GENOMIC DNA]</scope>
    <source>
        <strain evidence="3">ATCC 51198 / DSM 5511 / JCM 9101 / NCIMB 13204 / VKM B-1734 / 4k</strain>
    </source>
</reference>
<organism evidence="2 3">
    <name type="scientific">Haloterrigena turkmenica (strain ATCC 51198 / DSM 5511 / JCM 9101 / NCIMB 13204 / VKM B-1734 / 4k)</name>
    <name type="common">Halococcus turkmenicus</name>
    <dbReference type="NCBI Taxonomy" id="543526"/>
    <lineage>
        <taxon>Archaea</taxon>
        <taxon>Methanobacteriati</taxon>
        <taxon>Methanobacteriota</taxon>
        <taxon>Stenosarchaea group</taxon>
        <taxon>Halobacteria</taxon>
        <taxon>Halobacteriales</taxon>
        <taxon>Natrialbaceae</taxon>
        <taxon>Haloterrigena</taxon>
    </lineage>
</organism>
<sequence length="104" mass="10909">MNQTIGLEAVSLLIVAPWSAAAAVLVIRGDRAGSVLAVPPAAYAAYMFPQYVVGPQYLEYSPVIALHLSIFVLSGGVLLRAGPVSRSTTCRHCHGGENGCLRPC</sequence>
<keyword evidence="2" id="KW-0614">Plasmid</keyword>
<proteinExistence type="predicted"/>
<dbReference type="RefSeq" id="WP_012945329.1">
    <property type="nucleotide sequence ID" value="NC_013744.1"/>
</dbReference>
<keyword evidence="1" id="KW-0812">Transmembrane</keyword>
<dbReference type="KEGG" id="htu:Htur_4266"/>
<evidence type="ECO:0000256" key="1">
    <source>
        <dbReference type="SAM" id="Phobius"/>
    </source>
</evidence>
<gene>
    <name evidence="2" type="ordered locus">Htur_4266</name>
</gene>
<dbReference type="Proteomes" id="UP000001903">
    <property type="component" value="Plasmid pHTUR01"/>
</dbReference>
<dbReference type="HOGENOM" id="CLU_2243780_0_0_2"/>
<geneLocation type="plasmid" evidence="2 3">
    <name>pHTUR01</name>
</geneLocation>
<feature type="transmembrane region" description="Helical" evidence="1">
    <location>
        <begin position="60"/>
        <end position="79"/>
    </location>
</feature>